<dbReference type="AlphaFoldDB" id="A0A6I2GF60"/>
<dbReference type="GO" id="GO:0042956">
    <property type="term" value="P:maltodextrin transmembrane transport"/>
    <property type="evidence" value="ECO:0007669"/>
    <property type="project" value="TreeGrafter"/>
</dbReference>
<evidence type="ECO:0000256" key="1">
    <source>
        <dbReference type="ARBA" id="ARBA00008520"/>
    </source>
</evidence>
<keyword evidence="3 4" id="KW-0732">Signal</keyword>
<sequence>MKKLSRVLLSSMLALGGLLSNAAVSQVNAQEEYDLVVWEDVNKGIGIAAAVEKFEAEHGVNILVVEKAYAQQLEDLRLDGPAGSGPDVFTMPADQIGTAVVEGLVKEVNADDAVKASFTEASIQSQTVDGKLYGLPKSVETQILFYNKDLIAEEDLPDTLEGWYELSQNNTSDSFAFLALFDQLYYTMGVIGGYGGYIFNQDENGNYLPEDVGLNNAGAVEAVDYVSKFYTEKLFPDGIIGEQGINVLEALFVEGRVQAVISGPWNLEPFTSAGLNYGVKELPLLPNGEHMQSVAGVKSYNISSYTKNPELAEAFLLFITNEENSLVRYEETLEVPAVLALSEHPTVVENDAAEAIALQSEHAKLVPGIVQMNEVWNSMDPALQIVMNGQATAQEALDIAVQQIISTNQALQ</sequence>
<dbReference type="Proteomes" id="UP000430975">
    <property type="component" value="Unassembled WGS sequence"/>
</dbReference>
<gene>
    <name evidence="5" type="ORF">GIY09_08355</name>
</gene>
<evidence type="ECO:0000313" key="6">
    <source>
        <dbReference type="Proteomes" id="UP000430975"/>
    </source>
</evidence>
<evidence type="ECO:0000313" key="5">
    <source>
        <dbReference type="EMBL" id="MRI85876.1"/>
    </source>
</evidence>
<keyword evidence="2" id="KW-0813">Transport</keyword>
<dbReference type="GO" id="GO:0055052">
    <property type="term" value="C:ATP-binding cassette (ABC) transporter complex, substrate-binding subunit-containing"/>
    <property type="evidence" value="ECO:0007669"/>
    <property type="project" value="TreeGrafter"/>
</dbReference>
<reference evidence="5 6" key="1">
    <citation type="submission" date="2019-11" db="EMBL/GenBank/DDBJ databases">
        <title>Characterisation of Fundicoccus ignavus gen. nov. sp. nov., a novel genus of the family Aerococcaceae isolated from bulk tank milk.</title>
        <authorList>
            <person name="Siebert A."/>
            <person name="Huptas C."/>
            <person name="Wenning M."/>
            <person name="Scherer S."/>
            <person name="Doll E.V."/>
        </authorList>
    </citation>
    <scope>NUCLEOTIDE SEQUENCE [LARGE SCALE GENOMIC DNA]</scope>
    <source>
        <strain evidence="5 6">WS4759</strain>
    </source>
</reference>
<dbReference type="GO" id="GO:1901982">
    <property type="term" value="F:maltose binding"/>
    <property type="evidence" value="ECO:0007669"/>
    <property type="project" value="TreeGrafter"/>
</dbReference>
<dbReference type="SUPFAM" id="SSF53850">
    <property type="entry name" value="Periplasmic binding protein-like II"/>
    <property type="match status" value="1"/>
</dbReference>
<feature type="chain" id="PRO_5039591160" evidence="4">
    <location>
        <begin position="23"/>
        <end position="412"/>
    </location>
</feature>
<comment type="caution">
    <text evidence="5">The sequence shown here is derived from an EMBL/GenBank/DDBJ whole genome shotgun (WGS) entry which is preliminary data.</text>
</comment>
<dbReference type="InterPro" id="IPR006059">
    <property type="entry name" value="SBP"/>
</dbReference>
<dbReference type="PANTHER" id="PTHR30061:SF50">
    <property type="entry name" value="MALTOSE_MALTODEXTRIN-BINDING PERIPLASMIC PROTEIN"/>
    <property type="match status" value="1"/>
</dbReference>
<dbReference type="EMBL" id="WJQS01000007">
    <property type="protein sequence ID" value="MRI85876.1"/>
    <property type="molecule type" value="Genomic_DNA"/>
</dbReference>
<dbReference type="Pfam" id="PF13416">
    <property type="entry name" value="SBP_bac_8"/>
    <property type="match status" value="1"/>
</dbReference>
<dbReference type="PANTHER" id="PTHR30061">
    <property type="entry name" value="MALTOSE-BINDING PERIPLASMIC PROTEIN"/>
    <property type="match status" value="1"/>
</dbReference>
<accession>A0A6I2GF60</accession>
<evidence type="ECO:0000256" key="2">
    <source>
        <dbReference type="ARBA" id="ARBA00022448"/>
    </source>
</evidence>
<dbReference type="Gene3D" id="3.40.190.10">
    <property type="entry name" value="Periplasmic binding protein-like II"/>
    <property type="match status" value="2"/>
</dbReference>
<comment type="similarity">
    <text evidence="1">Belongs to the bacterial solute-binding protein 1 family.</text>
</comment>
<proteinExistence type="inferred from homology"/>
<evidence type="ECO:0000256" key="4">
    <source>
        <dbReference type="SAM" id="SignalP"/>
    </source>
</evidence>
<protein>
    <submittedName>
        <fullName evidence="5">Extracellular solute-binding protein</fullName>
    </submittedName>
</protein>
<dbReference type="GO" id="GO:0015768">
    <property type="term" value="P:maltose transport"/>
    <property type="evidence" value="ECO:0007669"/>
    <property type="project" value="TreeGrafter"/>
</dbReference>
<organism evidence="5 6">
    <name type="scientific">Fundicoccus ignavus</name>
    <dbReference type="NCBI Taxonomy" id="2664442"/>
    <lineage>
        <taxon>Bacteria</taxon>
        <taxon>Bacillati</taxon>
        <taxon>Bacillota</taxon>
        <taxon>Bacilli</taxon>
        <taxon>Lactobacillales</taxon>
        <taxon>Aerococcaceae</taxon>
        <taxon>Fundicoccus</taxon>
    </lineage>
</organism>
<dbReference type="RefSeq" id="WP_153863725.1">
    <property type="nucleotide sequence ID" value="NZ_WJQS01000007.1"/>
</dbReference>
<name>A0A6I2GF60_9LACT</name>
<evidence type="ECO:0000256" key="3">
    <source>
        <dbReference type="ARBA" id="ARBA00022729"/>
    </source>
</evidence>
<keyword evidence="6" id="KW-1185">Reference proteome</keyword>
<feature type="signal peptide" evidence="4">
    <location>
        <begin position="1"/>
        <end position="22"/>
    </location>
</feature>